<dbReference type="PANTHER" id="PTHR48225">
    <property type="entry name" value="HORMA DOMAIN-CONTAINING PROTEIN 1"/>
    <property type="match status" value="1"/>
</dbReference>
<evidence type="ECO:0000256" key="1">
    <source>
        <dbReference type="ARBA" id="ARBA00004123"/>
    </source>
</evidence>
<dbReference type="OrthoDB" id="1928087at2759"/>
<dbReference type="PROSITE" id="PS50815">
    <property type="entry name" value="HORMA"/>
    <property type="match status" value="1"/>
</dbReference>
<keyword evidence="8" id="KW-0469">Meiosis</keyword>
<keyword evidence="3" id="KW-0158">Chromosome</keyword>
<dbReference type="InterPro" id="IPR003511">
    <property type="entry name" value="HORMA_dom"/>
</dbReference>
<dbReference type="Gene3D" id="3.30.900.10">
    <property type="entry name" value="HORMA domain"/>
    <property type="match status" value="1"/>
</dbReference>
<dbReference type="GO" id="GO:0051598">
    <property type="term" value="P:meiotic recombination checkpoint signaling"/>
    <property type="evidence" value="ECO:0007669"/>
    <property type="project" value="TreeGrafter"/>
</dbReference>
<comment type="caution">
    <text evidence="13">The sequence shown here is derived from an EMBL/GenBank/DDBJ whole genome shotgun (WGS) entry which is preliminary data.</text>
</comment>
<evidence type="ECO:0000313" key="14">
    <source>
        <dbReference type="Proteomes" id="UP000298327"/>
    </source>
</evidence>
<dbReference type="InterPro" id="IPR001965">
    <property type="entry name" value="Znf_PHD"/>
</dbReference>
<dbReference type="Gene3D" id="3.30.40.10">
    <property type="entry name" value="Zinc/RING finger domain, C3HC4 (zinc finger)"/>
    <property type="match status" value="1"/>
</dbReference>
<dbReference type="SUPFAM" id="SSF56019">
    <property type="entry name" value="The spindle assembly checkpoint protein mad2"/>
    <property type="match status" value="1"/>
</dbReference>
<dbReference type="Pfam" id="PF02301">
    <property type="entry name" value="HORMA"/>
    <property type="match status" value="1"/>
</dbReference>
<dbReference type="InterPro" id="IPR013083">
    <property type="entry name" value="Znf_RING/FYVE/PHD"/>
</dbReference>
<dbReference type="Proteomes" id="UP000298327">
    <property type="component" value="Unassembled WGS sequence"/>
</dbReference>
<evidence type="ECO:0000256" key="8">
    <source>
        <dbReference type="ARBA" id="ARBA00023254"/>
    </source>
</evidence>
<dbReference type="InterPro" id="IPR036570">
    <property type="entry name" value="HORMA_dom_sf"/>
</dbReference>
<accession>A0A4Y9YWT2</accession>
<protein>
    <recommendedName>
        <fullName evidence="15">HORMA domain-containing protein</fullName>
    </recommendedName>
</protein>
<dbReference type="STRING" id="205917.A0A4Y9YWT2"/>
<proteinExistence type="predicted"/>
<keyword evidence="4" id="KW-0479">Metal-binding</keyword>
<reference evidence="13 14" key="1">
    <citation type="submission" date="2019-02" db="EMBL/GenBank/DDBJ databases">
        <title>Genome sequencing of the rare red list fungi Dentipellis fragilis.</title>
        <authorList>
            <person name="Buettner E."/>
            <person name="Kellner H."/>
        </authorList>
    </citation>
    <scope>NUCLEOTIDE SEQUENCE [LARGE SCALE GENOMIC DNA]</scope>
    <source>
        <strain evidence="13 14">DSM 105465</strain>
    </source>
</reference>
<dbReference type="AlphaFoldDB" id="A0A4Y9YWT2"/>
<evidence type="ECO:0000259" key="11">
    <source>
        <dbReference type="PROSITE" id="PS50016"/>
    </source>
</evidence>
<evidence type="ECO:0008006" key="15">
    <source>
        <dbReference type="Google" id="ProtNLM"/>
    </source>
</evidence>
<keyword evidence="6" id="KW-0862">Zinc</keyword>
<evidence type="ECO:0000256" key="3">
    <source>
        <dbReference type="ARBA" id="ARBA00022454"/>
    </source>
</evidence>
<keyword evidence="5 9" id="KW-0863">Zinc-finger</keyword>
<dbReference type="InterPro" id="IPR051294">
    <property type="entry name" value="HORMA_MeioticProgression"/>
</dbReference>
<feature type="compositionally biased region" description="Polar residues" evidence="10">
    <location>
        <begin position="289"/>
        <end position="304"/>
    </location>
</feature>
<feature type="compositionally biased region" description="Low complexity" evidence="10">
    <location>
        <begin position="815"/>
        <end position="836"/>
    </location>
</feature>
<evidence type="ECO:0000256" key="9">
    <source>
        <dbReference type="PROSITE-ProRule" id="PRU00146"/>
    </source>
</evidence>
<feature type="domain" description="PHD-type" evidence="11">
    <location>
        <begin position="570"/>
        <end position="620"/>
    </location>
</feature>
<keyword evidence="14" id="KW-1185">Reference proteome</keyword>
<feature type="region of interest" description="Disordered" evidence="10">
    <location>
        <begin position="815"/>
        <end position="870"/>
    </location>
</feature>
<feature type="region of interest" description="Disordered" evidence="10">
    <location>
        <begin position="435"/>
        <end position="479"/>
    </location>
</feature>
<feature type="compositionally biased region" description="Polar residues" evidence="10">
    <location>
        <begin position="846"/>
        <end position="856"/>
    </location>
</feature>
<dbReference type="GO" id="GO:0008270">
    <property type="term" value="F:zinc ion binding"/>
    <property type="evidence" value="ECO:0007669"/>
    <property type="project" value="UniProtKB-KW"/>
</dbReference>
<feature type="domain" description="HORMA" evidence="12">
    <location>
        <begin position="16"/>
        <end position="278"/>
    </location>
</feature>
<evidence type="ECO:0000256" key="2">
    <source>
        <dbReference type="ARBA" id="ARBA00004286"/>
    </source>
</evidence>
<gene>
    <name evidence="13" type="ORF">EVG20_g4411</name>
</gene>
<evidence type="ECO:0000259" key="12">
    <source>
        <dbReference type="PROSITE" id="PS50815"/>
    </source>
</evidence>
<dbReference type="SUPFAM" id="SSF57903">
    <property type="entry name" value="FYVE/PHD zinc finger"/>
    <property type="match status" value="1"/>
</dbReference>
<dbReference type="GO" id="GO:0005694">
    <property type="term" value="C:chromosome"/>
    <property type="evidence" value="ECO:0007669"/>
    <property type="project" value="UniProtKB-SubCell"/>
</dbReference>
<dbReference type="EMBL" id="SEOQ01000227">
    <property type="protein sequence ID" value="TFY66672.1"/>
    <property type="molecule type" value="Genomic_DNA"/>
</dbReference>
<comment type="subcellular location">
    <subcellularLocation>
        <location evidence="2">Chromosome</location>
    </subcellularLocation>
    <subcellularLocation>
        <location evidence="1">Nucleus</location>
    </subcellularLocation>
</comment>
<evidence type="ECO:0000256" key="4">
    <source>
        <dbReference type="ARBA" id="ARBA00022723"/>
    </source>
</evidence>
<dbReference type="SMART" id="SM00249">
    <property type="entry name" value="PHD"/>
    <property type="match status" value="1"/>
</dbReference>
<name>A0A4Y9YWT2_9AGAM</name>
<feature type="region of interest" description="Disordered" evidence="10">
    <location>
        <begin position="338"/>
        <end position="389"/>
    </location>
</feature>
<dbReference type="GO" id="GO:0005634">
    <property type="term" value="C:nucleus"/>
    <property type="evidence" value="ECO:0007669"/>
    <property type="project" value="UniProtKB-SubCell"/>
</dbReference>
<evidence type="ECO:0000256" key="7">
    <source>
        <dbReference type="ARBA" id="ARBA00023242"/>
    </source>
</evidence>
<evidence type="ECO:0000256" key="10">
    <source>
        <dbReference type="SAM" id="MobiDB-lite"/>
    </source>
</evidence>
<dbReference type="InterPro" id="IPR011011">
    <property type="entry name" value="Znf_FYVE_PHD"/>
</dbReference>
<organism evidence="13 14">
    <name type="scientific">Dentipellis fragilis</name>
    <dbReference type="NCBI Taxonomy" id="205917"/>
    <lineage>
        <taxon>Eukaryota</taxon>
        <taxon>Fungi</taxon>
        <taxon>Dikarya</taxon>
        <taxon>Basidiomycota</taxon>
        <taxon>Agaricomycotina</taxon>
        <taxon>Agaricomycetes</taxon>
        <taxon>Russulales</taxon>
        <taxon>Hericiaceae</taxon>
        <taxon>Dentipellis</taxon>
    </lineage>
</organism>
<dbReference type="PROSITE" id="PS50016">
    <property type="entry name" value="ZF_PHD_2"/>
    <property type="match status" value="1"/>
</dbReference>
<feature type="compositionally biased region" description="Basic and acidic residues" evidence="10">
    <location>
        <begin position="354"/>
        <end position="379"/>
    </location>
</feature>
<feature type="compositionally biased region" description="Low complexity" evidence="10">
    <location>
        <begin position="776"/>
        <end position="786"/>
    </location>
</feature>
<keyword evidence="7" id="KW-0539">Nucleus</keyword>
<feature type="region of interest" description="Disordered" evidence="10">
    <location>
        <begin position="767"/>
        <end position="787"/>
    </location>
</feature>
<sequence>MQAQAHKQVQEALSAQQSLATVQTLLRAGLGCIAYLRDLLPQENFAESFLTSSSDGTISSQSSDAGLLTSANDNGRRRGISGFRVMTVSRGWSAEADKILDYLENGIFDAIEKQYLRSFIFAIYLDDQDPNNIVEAYTFNFKYHTIPGTNTVVPIMSLGEDLMRMSLNGQKPAGDPVTEATKQGKAPTLGEVKMSLKTLIKTLIQAITNMDRLPKRRFATFKIHYYPHTPASYEPPNFCPGDAEKDQWYFTTHGKKETPEKWSIGKLETGWHGVDVHVASVSGIIPPTDDNSAPFSGTTSSPHPTATYDMASRKAEIEIQKRDAAERNVVWDADNLGRTDSRDVDAEGEVDPEYMPHEADDSGRGARYEQQVAERREHMQGSGGDMDVDGGNTQELLFGGTSETIPSCVGHLNDKGQEEMDEDFSQTQKIIATQVAESSSQLPPPTSPVSTSSSILHPLPVASESPITSSPLPPSDLNGCSFMSTTSRGIDTQMVIDAVETSTRHLSGSVEEEMLGEYMETQVIPTFEDDMQTPTRPTGPVDAVTRASASHCTVRKQATANTSTTEERLSCDCGVCIEDCPLLFCEGGCETWYHIWCMGFHSESDARLPQKFTCFHCHLRNDQNWEIIVLQPWYQDMLSKYGQLALFRRAIKLAENEEPGTSKEFAGLIGCEALVAGQLFKRLETEANAGFIAAASDQEGIAAPAPARGKGGKGKGKQTKQRKNIKKAVYAFVAAARRGKAYADYFTPDRTVEMRVMGLEDLARTSKGKRRIEGPTDTVTMTTTTTSPAVEQTRYVPPYLPAAARYADLHMYHTSTSTRRSHSSISGHATTAAAGTMAPPVEMPQTPRTQQESTSGAGAGELGGKRKGAGVLPHGAMVRASKKVKISLVAPVDLYD</sequence>
<evidence type="ECO:0000256" key="5">
    <source>
        <dbReference type="ARBA" id="ARBA00022771"/>
    </source>
</evidence>
<dbReference type="GO" id="GO:0007130">
    <property type="term" value="P:synaptonemal complex assembly"/>
    <property type="evidence" value="ECO:0007669"/>
    <property type="project" value="TreeGrafter"/>
</dbReference>
<feature type="region of interest" description="Disordered" evidence="10">
    <location>
        <begin position="285"/>
        <end position="306"/>
    </location>
</feature>
<dbReference type="PANTHER" id="PTHR48225:SF7">
    <property type="entry name" value="MEIOSIS-SPECIFIC PROTEIN HOP1"/>
    <property type="match status" value="1"/>
</dbReference>
<evidence type="ECO:0000313" key="13">
    <source>
        <dbReference type="EMBL" id="TFY66672.1"/>
    </source>
</evidence>
<evidence type="ECO:0000256" key="6">
    <source>
        <dbReference type="ARBA" id="ARBA00022833"/>
    </source>
</evidence>
<dbReference type="InterPro" id="IPR019787">
    <property type="entry name" value="Znf_PHD-finger"/>
</dbReference>